<evidence type="ECO:0000256" key="1">
    <source>
        <dbReference type="ARBA" id="ARBA00022857"/>
    </source>
</evidence>
<protein>
    <submittedName>
        <fullName evidence="2">Acyl-CoA reductase</fullName>
    </submittedName>
</protein>
<dbReference type="OrthoDB" id="1522941at2"/>
<dbReference type="AlphaFoldDB" id="A0A3S9MZI9"/>
<proteinExistence type="predicted"/>
<sequence length="368" mass="41158">MSVAPINTSLNDRIQAFAHAGTVLSDYLKSDDHQDQSHAQLIEDALISAQQNNSWFTRDNLVFALHEWSEALTVENLESWLAPYHISNIKPVTVGVIAAGNIPLVGLHDVLSIILVGHHALIKTSSNDQVLLPMVLELAASHKPELKNSYTITDGRLENYDAVIATGSDNTARYFEHYFGQKPNIIRKNRNSIAVLDGTESHEQLVALSDDVFLFFGLGCRSVSHLKVPVDYNFDAFFKAMYEKREIISYFKYANNYDYNKAVYLMSEFKLLDNEFLILKEEADSYASPIASLGYSHYQDLDDIKSEIATNAEKLQCVACTSSMQEQLAPAIANLQTPQLVDLGNTQKPRLQDYADGVDTVQFLLTLS</sequence>
<reference evidence="2 3" key="1">
    <citation type="submission" date="2018-12" db="EMBL/GenBank/DDBJ databases">
        <title>Complete genome of Nonlabens sp. MJ115.</title>
        <authorList>
            <person name="Choi H.S."/>
            <person name="Jung J."/>
        </authorList>
    </citation>
    <scope>NUCLEOTIDE SEQUENCE [LARGE SCALE GENOMIC DNA]</scope>
    <source>
        <strain evidence="2 3">MJ115</strain>
    </source>
</reference>
<dbReference type="Proteomes" id="UP000279600">
    <property type="component" value="Chromosome"/>
</dbReference>
<keyword evidence="1" id="KW-0521">NADP</keyword>
<keyword evidence="3" id="KW-1185">Reference proteome</keyword>
<evidence type="ECO:0000313" key="3">
    <source>
        <dbReference type="Proteomes" id="UP000279600"/>
    </source>
</evidence>
<dbReference type="GO" id="GO:0003995">
    <property type="term" value="F:acyl-CoA dehydrogenase activity"/>
    <property type="evidence" value="ECO:0007669"/>
    <property type="project" value="InterPro"/>
</dbReference>
<gene>
    <name evidence="2" type="ORF">EJ995_09585</name>
</gene>
<dbReference type="GO" id="GO:0008218">
    <property type="term" value="P:bioluminescence"/>
    <property type="evidence" value="ECO:0007669"/>
    <property type="project" value="InterPro"/>
</dbReference>
<accession>A0A3S9MZI9</accession>
<organism evidence="2 3">
    <name type="scientific">Nonlabens ponticola</name>
    <dbReference type="NCBI Taxonomy" id="2496866"/>
    <lineage>
        <taxon>Bacteria</taxon>
        <taxon>Pseudomonadati</taxon>
        <taxon>Bacteroidota</taxon>
        <taxon>Flavobacteriia</taxon>
        <taxon>Flavobacteriales</taxon>
        <taxon>Flavobacteriaceae</taxon>
        <taxon>Nonlabens</taxon>
    </lineage>
</organism>
<dbReference type="Pfam" id="PF05893">
    <property type="entry name" value="LuxC"/>
    <property type="match status" value="1"/>
</dbReference>
<dbReference type="EMBL" id="CP034549">
    <property type="protein sequence ID" value="AZQ44483.1"/>
    <property type="molecule type" value="Genomic_DNA"/>
</dbReference>
<evidence type="ECO:0000313" key="2">
    <source>
        <dbReference type="EMBL" id="AZQ44483.1"/>
    </source>
</evidence>
<dbReference type="InterPro" id="IPR008670">
    <property type="entry name" value="CoA_reduct_LuxC"/>
</dbReference>
<name>A0A3S9MZI9_9FLAO</name>
<dbReference type="KEGG" id="noj:EJ995_09585"/>
<dbReference type="RefSeq" id="WP_126447962.1">
    <property type="nucleotide sequence ID" value="NZ_CP034549.1"/>
</dbReference>